<keyword evidence="1" id="KW-0472">Membrane</keyword>
<keyword evidence="3" id="KW-1185">Reference proteome</keyword>
<keyword evidence="1" id="KW-0812">Transmembrane</keyword>
<organism evidence="2 3">
    <name type="scientific">Halomarina oriensis</name>
    <dbReference type="NCBI Taxonomy" id="671145"/>
    <lineage>
        <taxon>Archaea</taxon>
        <taxon>Methanobacteriati</taxon>
        <taxon>Methanobacteriota</taxon>
        <taxon>Stenosarchaea group</taxon>
        <taxon>Halobacteria</taxon>
        <taxon>Halobacteriales</taxon>
        <taxon>Natronomonadaceae</taxon>
        <taxon>Halomarina</taxon>
    </lineage>
</organism>
<evidence type="ECO:0000313" key="3">
    <source>
        <dbReference type="Proteomes" id="UP000451471"/>
    </source>
</evidence>
<dbReference type="AlphaFoldDB" id="A0A6B0GI79"/>
<dbReference type="Proteomes" id="UP000451471">
    <property type="component" value="Unassembled WGS sequence"/>
</dbReference>
<name>A0A6B0GI79_9EURY</name>
<gene>
    <name evidence="2" type="ORF">GQS65_08725</name>
</gene>
<dbReference type="RefSeq" id="WP_158204239.1">
    <property type="nucleotide sequence ID" value="NZ_WSZK01000015.1"/>
</dbReference>
<protein>
    <submittedName>
        <fullName evidence="2">Uncharacterized protein</fullName>
    </submittedName>
</protein>
<comment type="caution">
    <text evidence="2">The sequence shown here is derived from an EMBL/GenBank/DDBJ whole genome shotgun (WGS) entry which is preliminary data.</text>
</comment>
<feature type="transmembrane region" description="Helical" evidence="1">
    <location>
        <begin position="80"/>
        <end position="99"/>
    </location>
</feature>
<sequence length="112" mass="11959">MNLAYLLGFGLLVALPVGAFVYRDSALFDGKGRLPWALGAALVTGVGAALSFAYSSQLVFAATRIIRGEAGVTNPWTVPFTYVMLTAVVVVLTIIGYWFGVRATTTRRRDAA</sequence>
<dbReference type="EMBL" id="WSZK01000015">
    <property type="protein sequence ID" value="MWG34572.1"/>
    <property type="molecule type" value="Genomic_DNA"/>
</dbReference>
<evidence type="ECO:0000313" key="2">
    <source>
        <dbReference type="EMBL" id="MWG34572.1"/>
    </source>
</evidence>
<proteinExistence type="predicted"/>
<reference evidence="2 3" key="1">
    <citation type="submission" date="2019-12" db="EMBL/GenBank/DDBJ databases">
        <title>Halocatena pleomorpha gen. nov. sp. nov., an extremely halophilic archaeon of family Halobacteriaceae isolated from saltpan soil.</title>
        <authorList>
            <person name="Pal Y."/>
            <person name="Verma A."/>
            <person name="Krishnamurthi S."/>
            <person name="Kumar P."/>
        </authorList>
    </citation>
    <scope>NUCLEOTIDE SEQUENCE [LARGE SCALE GENOMIC DNA]</scope>
    <source>
        <strain evidence="2 3">JCM 16495</strain>
    </source>
</reference>
<accession>A0A6B0GI79</accession>
<evidence type="ECO:0000256" key="1">
    <source>
        <dbReference type="SAM" id="Phobius"/>
    </source>
</evidence>
<feature type="transmembrane region" description="Helical" evidence="1">
    <location>
        <begin position="34"/>
        <end position="54"/>
    </location>
</feature>
<keyword evidence="1" id="KW-1133">Transmembrane helix</keyword>
<feature type="transmembrane region" description="Helical" evidence="1">
    <location>
        <begin position="6"/>
        <end position="22"/>
    </location>
</feature>